<dbReference type="AlphaFoldDB" id="W1Q5C3"/>
<comment type="subcellular location">
    <subcellularLocation>
        <location evidence="6">Cytoplasm</location>
    </subcellularLocation>
</comment>
<evidence type="ECO:0000256" key="6">
    <source>
        <dbReference type="HAMAP-Rule" id="MF_00735"/>
    </source>
</evidence>
<dbReference type="eggNOG" id="COG2264">
    <property type="taxonomic scope" value="Bacteria"/>
</dbReference>
<evidence type="ECO:0000256" key="1">
    <source>
        <dbReference type="ARBA" id="ARBA00009741"/>
    </source>
</evidence>
<dbReference type="EMBL" id="ACIN03000001">
    <property type="protein sequence ID" value="ESK66473.1"/>
    <property type="molecule type" value="Genomic_DNA"/>
</dbReference>
<dbReference type="CDD" id="cd02440">
    <property type="entry name" value="AdoMet_MTases"/>
    <property type="match status" value="1"/>
</dbReference>
<organism evidence="7 8">
    <name type="scientific">Abiotrophia defectiva ATCC 49176</name>
    <dbReference type="NCBI Taxonomy" id="592010"/>
    <lineage>
        <taxon>Bacteria</taxon>
        <taxon>Bacillati</taxon>
        <taxon>Bacillota</taxon>
        <taxon>Bacilli</taxon>
        <taxon>Lactobacillales</taxon>
        <taxon>Aerococcaceae</taxon>
        <taxon>Abiotrophia</taxon>
    </lineage>
</organism>
<comment type="similarity">
    <text evidence="1 6">Belongs to the methyltransferase superfamily. PrmA family.</text>
</comment>
<comment type="catalytic activity">
    <reaction evidence="6">
        <text>L-lysyl-[protein] + 3 S-adenosyl-L-methionine = N(6),N(6),N(6)-trimethyl-L-lysyl-[protein] + 3 S-adenosyl-L-homocysteine + 3 H(+)</text>
        <dbReference type="Rhea" id="RHEA:54192"/>
        <dbReference type="Rhea" id="RHEA-COMP:9752"/>
        <dbReference type="Rhea" id="RHEA-COMP:13826"/>
        <dbReference type="ChEBI" id="CHEBI:15378"/>
        <dbReference type="ChEBI" id="CHEBI:29969"/>
        <dbReference type="ChEBI" id="CHEBI:57856"/>
        <dbReference type="ChEBI" id="CHEBI:59789"/>
        <dbReference type="ChEBI" id="CHEBI:61961"/>
    </reaction>
</comment>
<dbReference type="HAMAP" id="MF_00735">
    <property type="entry name" value="Methyltr_PrmA"/>
    <property type="match status" value="1"/>
</dbReference>
<name>W1Q5C3_ABIDE</name>
<keyword evidence="7" id="KW-0687">Ribonucleoprotein</keyword>
<dbReference type="OrthoDB" id="9785995at2"/>
<sequence>MAETWSKVVVSLDTLDPAMIDLLSHLLFEAGAIGVEVDYAQGYLENHPNLFGELAEPLPKERLEHETELIAFFEEMPDLDSLKTQLESQYSDPLRLEASEIENENWQENWKVNYKPERISRYLTIVPIWEDYQAQAGEQVIYLDPGLAFGTGNHPTTQLGVQALEMYLRGGERVLDVGTGSGVLAFVAAALGAKEVWGYDLDPQAVDSALQNLVHQQERQDELAKVFKETPIHFQVKDLLKGVDWPVEVIVANILPHILVNMLEDAHRLLTEDGYLILGGILNEKADQLIEDLEAHGFHLVQRVQLKGWTGLVTQKQEV</sequence>
<dbReference type="NCBIfam" id="TIGR00406">
    <property type="entry name" value="prmA"/>
    <property type="match status" value="1"/>
</dbReference>
<dbReference type="GO" id="GO:0032259">
    <property type="term" value="P:methylation"/>
    <property type="evidence" value="ECO:0007669"/>
    <property type="project" value="UniProtKB-KW"/>
</dbReference>
<dbReference type="Pfam" id="PF06325">
    <property type="entry name" value="PrmA"/>
    <property type="match status" value="1"/>
</dbReference>
<keyword evidence="7" id="KW-0689">Ribosomal protein</keyword>
<evidence type="ECO:0000256" key="3">
    <source>
        <dbReference type="ARBA" id="ARBA00022603"/>
    </source>
</evidence>
<dbReference type="PIRSF" id="PIRSF000401">
    <property type="entry name" value="RPL11_MTase"/>
    <property type="match status" value="1"/>
</dbReference>
<evidence type="ECO:0000256" key="5">
    <source>
        <dbReference type="ARBA" id="ARBA00022691"/>
    </source>
</evidence>
<dbReference type="EC" id="2.1.1.-" evidence="6"/>
<dbReference type="GeneID" id="84816327"/>
<keyword evidence="4 6" id="KW-0808">Transferase</keyword>
<dbReference type="InterPro" id="IPR050078">
    <property type="entry name" value="Ribosomal_L11_MeTrfase_PrmA"/>
</dbReference>
<accession>W1Q5C3</accession>
<dbReference type="HOGENOM" id="CLU_049382_0_1_9"/>
<feature type="binding site" evidence="6">
    <location>
        <position position="200"/>
    </location>
    <ligand>
        <name>S-adenosyl-L-methionine</name>
        <dbReference type="ChEBI" id="CHEBI:59789"/>
    </ligand>
</feature>
<evidence type="ECO:0000256" key="4">
    <source>
        <dbReference type="ARBA" id="ARBA00022679"/>
    </source>
</evidence>
<comment type="caution">
    <text evidence="7">The sequence shown here is derived from an EMBL/GenBank/DDBJ whole genome shotgun (WGS) entry which is preliminary data.</text>
</comment>
<feature type="binding site" evidence="6">
    <location>
        <position position="253"/>
    </location>
    <ligand>
        <name>S-adenosyl-L-methionine</name>
        <dbReference type="ChEBI" id="CHEBI:59789"/>
    </ligand>
</feature>
<keyword evidence="8" id="KW-1185">Reference proteome</keyword>
<dbReference type="GO" id="GO:0016279">
    <property type="term" value="F:protein-lysine N-methyltransferase activity"/>
    <property type="evidence" value="ECO:0007669"/>
    <property type="project" value="RHEA"/>
</dbReference>
<dbReference type="RefSeq" id="WP_023390821.1">
    <property type="nucleotide sequence ID" value="NZ_KI535340.1"/>
</dbReference>
<dbReference type="Proteomes" id="UP000019050">
    <property type="component" value="Unassembled WGS sequence"/>
</dbReference>
<dbReference type="SUPFAM" id="SSF53335">
    <property type="entry name" value="S-adenosyl-L-methionine-dependent methyltransferases"/>
    <property type="match status" value="1"/>
</dbReference>
<dbReference type="PANTHER" id="PTHR43648">
    <property type="entry name" value="ELECTRON TRANSFER FLAVOPROTEIN BETA SUBUNIT LYSINE METHYLTRANSFERASE"/>
    <property type="match status" value="1"/>
</dbReference>
<dbReference type="InterPro" id="IPR029063">
    <property type="entry name" value="SAM-dependent_MTases_sf"/>
</dbReference>
<feature type="binding site" evidence="6">
    <location>
        <position position="157"/>
    </location>
    <ligand>
        <name>S-adenosyl-L-methionine</name>
        <dbReference type="ChEBI" id="CHEBI:59789"/>
    </ligand>
</feature>
<dbReference type="Gene3D" id="3.40.50.150">
    <property type="entry name" value="Vaccinia Virus protein VP39"/>
    <property type="match status" value="1"/>
</dbReference>
<dbReference type="InterPro" id="IPR004498">
    <property type="entry name" value="Ribosomal_PrmA_MeTrfase"/>
</dbReference>
<comment type="function">
    <text evidence="6">Methylates ribosomal protein L11.</text>
</comment>
<proteinExistence type="inferred from homology"/>
<dbReference type="PANTHER" id="PTHR43648:SF1">
    <property type="entry name" value="ELECTRON TRANSFER FLAVOPROTEIN BETA SUBUNIT LYSINE METHYLTRANSFERASE"/>
    <property type="match status" value="1"/>
</dbReference>
<gene>
    <name evidence="6" type="primary">prmA</name>
    <name evidence="7" type="ORF">GCWU000182_000161</name>
</gene>
<keyword evidence="2 6" id="KW-0963">Cytoplasm</keyword>
<keyword evidence="5 6" id="KW-0949">S-adenosyl-L-methionine</keyword>
<keyword evidence="3 6" id="KW-0489">Methyltransferase</keyword>
<evidence type="ECO:0000313" key="7">
    <source>
        <dbReference type="EMBL" id="ESK66473.1"/>
    </source>
</evidence>
<protein>
    <recommendedName>
        <fullName evidence="6">Ribosomal protein L11 methyltransferase</fullName>
        <shortName evidence="6">L11 Mtase</shortName>
        <ecNumber evidence="6">2.1.1.-</ecNumber>
    </recommendedName>
</protein>
<dbReference type="GO" id="GO:0005840">
    <property type="term" value="C:ribosome"/>
    <property type="evidence" value="ECO:0007669"/>
    <property type="project" value="UniProtKB-KW"/>
</dbReference>
<dbReference type="GO" id="GO:0005737">
    <property type="term" value="C:cytoplasm"/>
    <property type="evidence" value="ECO:0007669"/>
    <property type="project" value="UniProtKB-SubCell"/>
</dbReference>
<reference evidence="7" key="1">
    <citation type="submission" date="2013-06" db="EMBL/GenBank/DDBJ databases">
        <authorList>
            <person name="Weinstock G."/>
            <person name="Sodergren E."/>
            <person name="Clifton S."/>
            <person name="Fulton L."/>
            <person name="Fulton B."/>
            <person name="Courtney L."/>
            <person name="Fronick C."/>
            <person name="Harrison M."/>
            <person name="Strong C."/>
            <person name="Farmer C."/>
            <person name="Delahaunty K."/>
            <person name="Markovic C."/>
            <person name="Hall O."/>
            <person name="Minx P."/>
            <person name="Tomlinson C."/>
            <person name="Mitreva M."/>
            <person name="Nelson J."/>
            <person name="Hou S."/>
            <person name="Wollam A."/>
            <person name="Pepin K.H."/>
            <person name="Johnson M."/>
            <person name="Bhonagiri V."/>
            <person name="Nash W.E."/>
            <person name="Warren W."/>
            <person name="Chinwalla A."/>
            <person name="Mardis E.R."/>
            <person name="Wilson R.K."/>
        </authorList>
    </citation>
    <scope>NUCLEOTIDE SEQUENCE [LARGE SCALE GENOMIC DNA]</scope>
    <source>
        <strain evidence="7">ATCC 49176</strain>
    </source>
</reference>
<dbReference type="STRING" id="592010.GCWU000182_000161"/>
<evidence type="ECO:0000256" key="2">
    <source>
        <dbReference type="ARBA" id="ARBA00022490"/>
    </source>
</evidence>
<evidence type="ECO:0000313" key="8">
    <source>
        <dbReference type="Proteomes" id="UP000019050"/>
    </source>
</evidence>
<feature type="binding site" evidence="6">
    <location>
        <position position="178"/>
    </location>
    <ligand>
        <name>S-adenosyl-L-methionine</name>
        <dbReference type="ChEBI" id="CHEBI:59789"/>
    </ligand>
</feature>